<dbReference type="EMBL" id="JAHWGI010000707">
    <property type="protein sequence ID" value="KAK3917277.1"/>
    <property type="molecule type" value="Genomic_DNA"/>
</dbReference>
<dbReference type="Proteomes" id="UP001219518">
    <property type="component" value="Unassembled WGS sequence"/>
</dbReference>
<dbReference type="GO" id="GO:0020037">
    <property type="term" value="F:heme binding"/>
    <property type="evidence" value="ECO:0007669"/>
    <property type="project" value="TreeGrafter"/>
</dbReference>
<dbReference type="GO" id="GO:0016020">
    <property type="term" value="C:membrane"/>
    <property type="evidence" value="ECO:0007669"/>
    <property type="project" value="UniProtKB-SubCell"/>
</dbReference>
<keyword evidence="2 5" id="KW-0812">Transmembrane</keyword>
<dbReference type="InterPro" id="IPR036259">
    <property type="entry name" value="MFS_trans_sf"/>
</dbReference>
<keyword evidence="7" id="KW-1185">Reference proteome</keyword>
<dbReference type="Gene3D" id="1.20.1250.20">
    <property type="entry name" value="MFS general substrate transporter like domains"/>
    <property type="match status" value="2"/>
</dbReference>
<feature type="transmembrane region" description="Helical" evidence="5">
    <location>
        <begin position="34"/>
        <end position="54"/>
    </location>
</feature>
<proteinExistence type="predicted"/>
<evidence type="ECO:0000256" key="3">
    <source>
        <dbReference type="ARBA" id="ARBA00022989"/>
    </source>
</evidence>
<evidence type="ECO:0000256" key="1">
    <source>
        <dbReference type="ARBA" id="ARBA00004141"/>
    </source>
</evidence>
<evidence type="ECO:0000256" key="5">
    <source>
        <dbReference type="SAM" id="Phobius"/>
    </source>
</evidence>
<accession>A0AAE1H9E9</accession>
<feature type="transmembrane region" description="Helical" evidence="5">
    <location>
        <begin position="160"/>
        <end position="181"/>
    </location>
</feature>
<gene>
    <name evidence="6" type="ORF">KUF71_026122</name>
</gene>
<dbReference type="InterPro" id="IPR011701">
    <property type="entry name" value="MFS"/>
</dbReference>
<feature type="transmembrane region" description="Helical" evidence="5">
    <location>
        <begin position="417"/>
        <end position="441"/>
    </location>
</feature>
<keyword evidence="3 5" id="KW-1133">Transmembrane helix</keyword>
<feature type="transmembrane region" description="Helical" evidence="5">
    <location>
        <begin position="201"/>
        <end position="221"/>
    </location>
</feature>
<dbReference type="GO" id="GO:0015232">
    <property type="term" value="F:heme transmembrane transporter activity"/>
    <property type="evidence" value="ECO:0007669"/>
    <property type="project" value="TreeGrafter"/>
</dbReference>
<evidence type="ECO:0000256" key="4">
    <source>
        <dbReference type="ARBA" id="ARBA00023136"/>
    </source>
</evidence>
<organism evidence="6 7">
    <name type="scientific">Frankliniella fusca</name>
    <dbReference type="NCBI Taxonomy" id="407009"/>
    <lineage>
        <taxon>Eukaryota</taxon>
        <taxon>Metazoa</taxon>
        <taxon>Ecdysozoa</taxon>
        <taxon>Arthropoda</taxon>
        <taxon>Hexapoda</taxon>
        <taxon>Insecta</taxon>
        <taxon>Pterygota</taxon>
        <taxon>Neoptera</taxon>
        <taxon>Paraneoptera</taxon>
        <taxon>Thysanoptera</taxon>
        <taxon>Terebrantia</taxon>
        <taxon>Thripoidea</taxon>
        <taxon>Thripidae</taxon>
        <taxon>Frankliniella</taxon>
    </lineage>
</organism>
<dbReference type="InterPro" id="IPR049680">
    <property type="entry name" value="FLVCR1-2_SLC49-like"/>
</dbReference>
<feature type="transmembrane region" description="Helical" evidence="5">
    <location>
        <begin position="348"/>
        <end position="367"/>
    </location>
</feature>
<comment type="caution">
    <text evidence="6">The sequence shown here is derived from an EMBL/GenBank/DDBJ whole genome shotgun (WGS) entry which is preliminary data.</text>
</comment>
<reference evidence="6" key="2">
    <citation type="journal article" date="2023" name="BMC Genomics">
        <title>Pest status, molecular evolution, and epigenetic factors derived from the genome assembly of Frankliniella fusca, a thysanopteran phytovirus vector.</title>
        <authorList>
            <person name="Catto M.A."/>
            <person name="Labadie P.E."/>
            <person name="Jacobson A.L."/>
            <person name="Kennedy G.G."/>
            <person name="Srinivasan R."/>
            <person name="Hunt B.G."/>
        </authorList>
    </citation>
    <scope>NUCLEOTIDE SEQUENCE</scope>
    <source>
        <strain evidence="6">PL_HMW_Pooled</strain>
    </source>
</reference>
<feature type="transmembrane region" description="Helical" evidence="5">
    <location>
        <begin position="101"/>
        <end position="119"/>
    </location>
</feature>
<sequence length="449" mass="48637">MNPKSNMYDGMTVQGQTCVNENAIVSVKVFSRRWLVLGAFCLLSLLNSLQWVQYAIISDSVAKFYGVSAQAVDWASMVYMLMYIPFILPASWLLDNKGLRHTVVLAGVLNCLASWIKVASAQRDLYAVTMAGQTLAGITQAFILAVPARLAAVWFGAGEVATACAIGVFGNQVGTAVGFVVPPLIVSDYETMDELGYQLRIVFYGIAGASTLSLLLLLAGLSPGPADRSPGSCSCFADRTCISLGPRKVHATHVPHTWFCTSRRFLRDKRWRILRYQHSSQRSRQERDSKDAGNIGLIIVITGLLGSILCGVLLDATRKYKEVTLATYALSLVGMAAFTASFFSPSIWVLYVSSGFLGFFLTGYLPLGFELAAELTYPEPEGTSAGLLNVSAQVFGLLFTELCGLPLELNGVTSAHLWVNVSLFIVLALGTVLTSLVPNSLRRQAAEKK</sequence>
<feature type="transmembrane region" description="Helical" evidence="5">
    <location>
        <begin position="326"/>
        <end position="343"/>
    </location>
</feature>
<dbReference type="SUPFAM" id="SSF103473">
    <property type="entry name" value="MFS general substrate transporter"/>
    <property type="match status" value="1"/>
</dbReference>
<dbReference type="Pfam" id="PF07690">
    <property type="entry name" value="MFS_1"/>
    <property type="match status" value="1"/>
</dbReference>
<reference evidence="6" key="1">
    <citation type="submission" date="2021-07" db="EMBL/GenBank/DDBJ databases">
        <authorList>
            <person name="Catto M.A."/>
            <person name="Jacobson A."/>
            <person name="Kennedy G."/>
            <person name="Labadie P."/>
            <person name="Hunt B.G."/>
            <person name="Srinivasan R."/>
        </authorList>
    </citation>
    <scope>NUCLEOTIDE SEQUENCE</scope>
    <source>
        <strain evidence="6">PL_HMW_Pooled</strain>
        <tissue evidence="6">Head</tissue>
    </source>
</reference>
<evidence type="ECO:0000256" key="2">
    <source>
        <dbReference type="ARBA" id="ARBA00022692"/>
    </source>
</evidence>
<feature type="transmembrane region" description="Helical" evidence="5">
    <location>
        <begin position="292"/>
        <end position="314"/>
    </location>
</feature>
<dbReference type="AlphaFoldDB" id="A0AAE1H9E9"/>
<feature type="transmembrane region" description="Helical" evidence="5">
    <location>
        <begin position="74"/>
        <end position="94"/>
    </location>
</feature>
<feature type="transmembrane region" description="Helical" evidence="5">
    <location>
        <begin position="125"/>
        <end position="148"/>
    </location>
</feature>
<keyword evidence="4 5" id="KW-0472">Membrane</keyword>
<evidence type="ECO:0000313" key="6">
    <source>
        <dbReference type="EMBL" id="KAK3917277.1"/>
    </source>
</evidence>
<dbReference type="GO" id="GO:0097037">
    <property type="term" value="P:heme export"/>
    <property type="evidence" value="ECO:0007669"/>
    <property type="project" value="TreeGrafter"/>
</dbReference>
<name>A0AAE1H9E9_9NEOP</name>
<comment type="subcellular location">
    <subcellularLocation>
        <location evidence="1">Membrane</location>
        <topology evidence="1">Multi-pass membrane protein</topology>
    </subcellularLocation>
</comment>
<keyword evidence="6" id="KW-0675">Receptor</keyword>
<dbReference type="PANTHER" id="PTHR10924">
    <property type="entry name" value="MAJOR FACILITATOR SUPERFAMILY PROTEIN-RELATED"/>
    <property type="match status" value="1"/>
</dbReference>
<dbReference type="PANTHER" id="PTHR10924:SF4">
    <property type="entry name" value="GH15861P"/>
    <property type="match status" value="1"/>
</dbReference>
<evidence type="ECO:0000313" key="7">
    <source>
        <dbReference type="Proteomes" id="UP001219518"/>
    </source>
</evidence>
<protein>
    <submittedName>
        <fullName evidence="6">Feline leukemia virus subgroup C receptor-related protein 2</fullName>
    </submittedName>
</protein>